<evidence type="ECO:0000259" key="1">
    <source>
        <dbReference type="PROSITE" id="PS51746"/>
    </source>
</evidence>
<accession>A0ABW0EP65</accession>
<dbReference type="RefSeq" id="WP_378246164.1">
    <property type="nucleotide sequence ID" value="NZ_JBHSKF010000003.1"/>
</dbReference>
<dbReference type="InterPro" id="IPR036457">
    <property type="entry name" value="PPM-type-like_dom_sf"/>
</dbReference>
<dbReference type="GO" id="GO:0004722">
    <property type="term" value="F:protein serine/threonine phosphatase activity"/>
    <property type="evidence" value="ECO:0007669"/>
    <property type="project" value="UniProtKB-EC"/>
</dbReference>
<reference evidence="3" key="1">
    <citation type="journal article" date="2019" name="Int. J. Syst. Evol. Microbiol.">
        <title>The Global Catalogue of Microorganisms (GCM) 10K type strain sequencing project: providing services to taxonomists for standard genome sequencing and annotation.</title>
        <authorList>
            <consortium name="The Broad Institute Genomics Platform"/>
            <consortium name="The Broad Institute Genome Sequencing Center for Infectious Disease"/>
            <person name="Wu L."/>
            <person name="Ma J."/>
        </authorList>
    </citation>
    <scope>NUCLEOTIDE SEQUENCE [LARGE SCALE GENOMIC DNA]</scope>
    <source>
        <strain evidence="3">CCUG 59778</strain>
    </source>
</reference>
<protein>
    <submittedName>
        <fullName evidence="2">PP2C family protein-serine/threonine phosphatase</fullName>
        <ecNumber evidence="2">3.1.3.16</ecNumber>
    </submittedName>
</protein>
<dbReference type="Proteomes" id="UP001596157">
    <property type="component" value="Unassembled WGS sequence"/>
</dbReference>
<keyword evidence="3" id="KW-1185">Reference proteome</keyword>
<gene>
    <name evidence="2" type="ORF">ACFPM7_09810</name>
</gene>
<evidence type="ECO:0000313" key="3">
    <source>
        <dbReference type="Proteomes" id="UP001596157"/>
    </source>
</evidence>
<proteinExistence type="predicted"/>
<dbReference type="SMART" id="SM00331">
    <property type="entry name" value="PP2C_SIG"/>
    <property type="match status" value="1"/>
</dbReference>
<feature type="domain" description="PPM-type phosphatase" evidence="1">
    <location>
        <begin position="4"/>
        <end position="229"/>
    </location>
</feature>
<evidence type="ECO:0000313" key="2">
    <source>
        <dbReference type="EMBL" id="MFC5287345.1"/>
    </source>
</evidence>
<name>A0ABW0EP65_9PSEU</name>
<dbReference type="CDD" id="cd00143">
    <property type="entry name" value="PP2Cc"/>
    <property type="match status" value="1"/>
</dbReference>
<dbReference type="EMBL" id="JBHSKF010000003">
    <property type="protein sequence ID" value="MFC5287345.1"/>
    <property type="molecule type" value="Genomic_DNA"/>
</dbReference>
<organism evidence="2 3">
    <name type="scientific">Actinokineospora guangxiensis</name>
    <dbReference type="NCBI Taxonomy" id="1490288"/>
    <lineage>
        <taxon>Bacteria</taxon>
        <taxon>Bacillati</taxon>
        <taxon>Actinomycetota</taxon>
        <taxon>Actinomycetes</taxon>
        <taxon>Pseudonocardiales</taxon>
        <taxon>Pseudonocardiaceae</taxon>
        <taxon>Actinokineospora</taxon>
    </lineage>
</organism>
<dbReference type="InterPro" id="IPR001932">
    <property type="entry name" value="PPM-type_phosphatase-like_dom"/>
</dbReference>
<dbReference type="Pfam" id="PF13672">
    <property type="entry name" value="PP2C_2"/>
    <property type="match status" value="1"/>
</dbReference>
<dbReference type="EC" id="3.1.3.16" evidence="2"/>
<comment type="caution">
    <text evidence="2">The sequence shown here is derived from an EMBL/GenBank/DDBJ whole genome shotgun (WGS) entry which is preliminary data.</text>
</comment>
<dbReference type="Gene3D" id="3.60.40.10">
    <property type="entry name" value="PPM-type phosphatase domain"/>
    <property type="match status" value="1"/>
</dbReference>
<dbReference type="SMART" id="SM00332">
    <property type="entry name" value="PP2Cc"/>
    <property type="match status" value="1"/>
</dbReference>
<keyword evidence="2" id="KW-0378">Hydrolase</keyword>
<dbReference type="SUPFAM" id="SSF81606">
    <property type="entry name" value="PP2C-like"/>
    <property type="match status" value="1"/>
</dbReference>
<sequence>MRLSVAGCSALGGRETNQDSWYADDRLITVADGVGGAPAGDVASRLAVESTAASGPDMPPEETANRANAAVRAYASTDPATHGMATTLVLAVLCGDGTVRGAHVGDSVTLVQTDRVEFLGSPHTLGAELVAAGHLTAEEGARHPNRRALVRAVGMDATVQADTWERPAVVGERYLLCSDGLTDALDDDVFLAALAGLRAADPRQCVETLVRLACEAGARDNVTAVVGDVVIGDPAWRR</sequence>
<dbReference type="PROSITE" id="PS51746">
    <property type="entry name" value="PPM_2"/>
    <property type="match status" value="1"/>
</dbReference>